<gene>
    <name evidence="1" type="ORF">DIC32_07800</name>
</gene>
<dbReference type="SUPFAM" id="SSF46785">
    <property type="entry name" value="Winged helix' DNA-binding domain"/>
    <property type="match status" value="1"/>
</dbReference>
<sequence>MRTKMDVIERSITLLSSMSSRSGRFSTRDCMEITGLQKRAAQRYLVELEKLGYLHGDGCIPRGYKATDKTKRLFGVQG</sequence>
<accession>A0A3D3G1Y5</accession>
<organism evidence="1 2">
    <name type="scientific">Acinetobacter radioresistens</name>
    <dbReference type="NCBI Taxonomy" id="40216"/>
    <lineage>
        <taxon>Bacteria</taxon>
        <taxon>Pseudomonadati</taxon>
        <taxon>Pseudomonadota</taxon>
        <taxon>Gammaproteobacteria</taxon>
        <taxon>Moraxellales</taxon>
        <taxon>Moraxellaceae</taxon>
        <taxon>Acinetobacter</taxon>
    </lineage>
</organism>
<dbReference type="InterPro" id="IPR036388">
    <property type="entry name" value="WH-like_DNA-bd_sf"/>
</dbReference>
<protein>
    <recommendedName>
        <fullName evidence="3">Helix-turn-helix domain-containing protein</fullName>
    </recommendedName>
</protein>
<evidence type="ECO:0008006" key="3">
    <source>
        <dbReference type="Google" id="ProtNLM"/>
    </source>
</evidence>
<name>A0A3D3G1Y5_ACIRA</name>
<dbReference type="InterPro" id="IPR036390">
    <property type="entry name" value="WH_DNA-bd_sf"/>
</dbReference>
<evidence type="ECO:0000313" key="2">
    <source>
        <dbReference type="Proteomes" id="UP000262257"/>
    </source>
</evidence>
<dbReference type="Gene3D" id="1.10.10.10">
    <property type="entry name" value="Winged helix-like DNA-binding domain superfamily/Winged helix DNA-binding domain"/>
    <property type="match status" value="1"/>
</dbReference>
<reference evidence="1 2" key="1">
    <citation type="journal article" date="2018" name="Nat. Biotechnol.">
        <title>A standardized bacterial taxonomy based on genome phylogeny substantially revises the tree of life.</title>
        <authorList>
            <person name="Parks D.H."/>
            <person name="Chuvochina M."/>
            <person name="Waite D.W."/>
            <person name="Rinke C."/>
            <person name="Skarshewski A."/>
            <person name="Chaumeil P.A."/>
            <person name="Hugenholtz P."/>
        </authorList>
    </citation>
    <scope>NUCLEOTIDE SEQUENCE [LARGE SCALE GENOMIC DNA]</scope>
    <source>
        <strain evidence="1">UBA10045</strain>
    </source>
</reference>
<comment type="caution">
    <text evidence="1">The sequence shown here is derived from an EMBL/GenBank/DDBJ whole genome shotgun (WGS) entry which is preliminary data.</text>
</comment>
<proteinExistence type="predicted"/>
<dbReference type="Proteomes" id="UP000262257">
    <property type="component" value="Unassembled WGS sequence"/>
</dbReference>
<dbReference type="EMBL" id="DPXL01000097">
    <property type="protein sequence ID" value="HCM31458.1"/>
    <property type="molecule type" value="Genomic_DNA"/>
</dbReference>
<evidence type="ECO:0000313" key="1">
    <source>
        <dbReference type="EMBL" id="HCM31458.1"/>
    </source>
</evidence>
<dbReference type="AlphaFoldDB" id="A0A3D3G1Y5"/>